<evidence type="ECO:0000313" key="3">
    <source>
        <dbReference type="Proteomes" id="UP000233786"/>
    </source>
</evidence>
<dbReference type="InterPro" id="IPR036291">
    <property type="entry name" value="NAD(P)-bd_dom_sf"/>
</dbReference>
<comment type="caution">
    <text evidence="2">The sequence shown here is derived from an EMBL/GenBank/DDBJ whole genome shotgun (WGS) entry which is preliminary data.</text>
</comment>
<dbReference type="SUPFAM" id="SSF51735">
    <property type="entry name" value="NAD(P)-binding Rossmann-fold domains"/>
    <property type="match status" value="1"/>
</dbReference>
<evidence type="ECO:0000313" key="2">
    <source>
        <dbReference type="EMBL" id="PKW17953.1"/>
    </source>
</evidence>
<feature type="domain" description="NAD-dependent epimerase/dehydratase" evidence="1">
    <location>
        <begin position="27"/>
        <end position="228"/>
    </location>
</feature>
<dbReference type="Gene3D" id="3.40.50.720">
    <property type="entry name" value="NAD(P)-binding Rossmann-like Domain"/>
    <property type="match status" value="1"/>
</dbReference>
<gene>
    <name evidence="2" type="ORF">A8926_5990</name>
</gene>
<organism evidence="2 3">
    <name type="scientific">Saccharopolyspora spinosa</name>
    <dbReference type="NCBI Taxonomy" id="60894"/>
    <lineage>
        <taxon>Bacteria</taxon>
        <taxon>Bacillati</taxon>
        <taxon>Actinomycetota</taxon>
        <taxon>Actinomycetes</taxon>
        <taxon>Pseudonocardiales</taxon>
        <taxon>Pseudonocardiaceae</taxon>
        <taxon>Saccharopolyspora</taxon>
    </lineage>
</organism>
<dbReference type="Pfam" id="PF01370">
    <property type="entry name" value="Epimerase"/>
    <property type="match status" value="1"/>
</dbReference>
<sequence length="332" mass="36145">MSIDASTTFSDLDVEKRDRMSVHVVVGKGPVGAATANLLAEQGQEVRLISLSGGPSESPIKHVALDAGDADRLAEASADAVAIYGCAAPPYHRWTQDWPRLSTALLDVAERTNAVLVLTGNLYAYGPTDVPMTEDLPLNAGFRKGKVRTRVWQDALARHQEGRVRVTEARASDFIGPGVTAGGHLAARVVPKLLKGRPVQVLGNPDATHSWTYVPDIARTLVRLAREEQAWGRAWHVPTAPPFSARQAIEQMSRIAGVAVPRVSAMPWWALQAIGLVSPLVRELSEIRYQFDSPFVIDSSGYTKTFDEEPTPTEEALAATINWWQQKLTAQS</sequence>
<dbReference type="Proteomes" id="UP000233786">
    <property type="component" value="Unassembled WGS sequence"/>
</dbReference>
<keyword evidence="3" id="KW-1185">Reference proteome</keyword>
<dbReference type="STRING" id="994479.GCA_000194155_05832"/>
<name>A0A2N3Y4Z4_SACSN</name>
<dbReference type="AlphaFoldDB" id="A0A2N3Y4Z4"/>
<dbReference type="RefSeq" id="WP_010312095.1">
    <property type="nucleotide sequence ID" value="NZ_CP061007.1"/>
</dbReference>
<proteinExistence type="predicted"/>
<protein>
    <submittedName>
        <fullName evidence="2">Nucleoside-diphosphate-sugar epimerase</fullName>
    </submittedName>
</protein>
<dbReference type="EMBL" id="PJNB01000001">
    <property type="protein sequence ID" value="PKW17953.1"/>
    <property type="molecule type" value="Genomic_DNA"/>
</dbReference>
<evidence type="ECO:0000259" key="1">
    <source>
        <dbReference type="Pfam" id="PF01370"/>
    </source>
</evidence>
<reference evidence="2" key="1">
    <citation type="submission" date="2017-12" db="EMBL/GenBank/DDBJ databases">
        <title>Sequencing the genomes of 1000 Actinobacteria strains.</title>
        <authorList>
            <person name="Klenk H.-P."/>
        </authorList>
    </citation>
    <scope>NUCLEOTIDE SEQUENCE [LARGE SCALE GENOMIC DNA]</scope>
    <source>
        <strain evidence="2">DSM 44228</strain>
    </source>
</reference>
<accession>A0A2N3Y4Z4</accession>
<dbReference type="InterPro" id="IPR001509">
    <property type="entry name" value="Epimerase_deHydtase"/>
</dbReference>